<dbReference type="PANTHER" id="PTHR46023:SF6">
    <property type="entry name" value="LIPASE CLASS 3 FAMILY PROTEIN"/>
    <property type="match status" value="1"/>
</dbReference>
<keyword evidence="4" id="KW-1185">Reference proteome</keyword>
<evidence type="ECO:0000313" key="3">
    <source>
        <dbReference type="EMBL" id="KAJ5179933.1"/>
    </source>
</evidence>
<dbReference type="CDD" id="cd00519">
    <property type="entry name" value="Lipase_3"/>
    <property type="match status" value="1"/>
</dbReference>
<dbReference type="EMBL" id="JAPQKO010000002">
    <property type="protein sequence ID" value="KAJ5179933.1"/>
    <property type="molecule type" value="Genomic_DNA"/>
</dbReference>
<evidence type="ECO:0000259" key="2">
    <source>
        <dbReference type="Pfam" id="PF01764"/>
    </source>
</evidence>
<dbReference type="GO" id="GO:0006629">
    <property type="term" value="P:lipid metabolic process"/>
    <property type="evidence" value="ECO:0007669"/>
    <property type="project" value="InterPro"/>
</dbReference>
<dbReference type="AlphaFoldDB" id="A0A9W9LVX1"/>
<evidence type="ECO:0000313" key="4">
    <source>
        <dbReference type="Proteomes" id="UP001146351"/>
    </source>
</evidence>
<dbReference type="SUPFAM" id="SSF53474">
    <property type="entry name" value="alpha/beta-Hydrolases"/>
    <property type="match status" value="1"/>
</dbReference>
<dbReference type="InterPro" id="IPR002921">
    <property type="entry name" value="Fungal_lipase-type"/>
</dbReference>
<evidence type="ECO:0000256" key="1">
    <source>
        <dbReference type="SAM" id="MobiDB-lite"/>
    </source>
</evidence>
<feature type="region of interest" description="Disordered" evidence="1">
    <location>
        <begin position="1"/>
        <end position="61"/>
    </location>
</feature>
<dbReference type="GO" id="GO:0017000">
    <property type="term" value="P:antibiotic biosynthetic process"/>
    <property type="evidence" value="ECO:0007669"/>
    <property type="project" value="UniProtKB-ARBA"/>
</dbReference>
<organism evidence="3 4">
    <name type="scientific">Penicillium capsulatum</name>
    <dbReference type="NCBI Taxonomy" id="69766"/>
    <lineage>
        <taxon>Eukaryota</taxon>
        <taxon>Fungi</taxon>
        <taxon>Dikarya</taxon>
        <taxon>Ascomycota</taxon>
        <taxon>Pezizomycotina</taxon>
        <taxon>Eurotiomycetes</taxon>
        <taxon>Eurotiomycetidae</taxon>
        <taxon>Eurotiales</taxon>
        <taxon>Aspergillaceae</taxon>
        <taxon>Penicillium</taxon>
    </lineage>
</organism>
<dbReference type="InterPro" id="IPR029058">
    <property type="entry name" value="AB_hydrolase_fold"/>
</dbReference>
<comment type="caution">
    <text evidence="3">The sequence shown here is derived from an EMBL/GenBank/DDBJ whole genome shotgun (WGS) entry which is preliminary data.</text>
</comment>
<dbReference type="Proteomes" id="UP001146351">
    <property type="component" value="Unassembled WGS sequence"/>
</dbReference>
<protein>
    <recommendedName>
        <fullName evidence="2">Fungal lipase-type domain-containing protein</fullName>
    </recommendedName>
</protein>
<dbReference type="Gene3D" id="3.40.50.1820">
    <property type="entry name" value="alpha/beta hydrolase"/>
    <property type="match status" value="1"/>
</dbReference>
<accession>A0A9W9LVX1</accession>
<reference evidence="3" key="1">
    <citation type="submission" date="2022-11" db="EMBL/GenBank/DDBJ databases">
        <authorList>
            <person name="Petersen C."/>
        </authorList>
    </citation>
    <scope>NUCLEOTIDE SEQUENCE</scope>
    <source>
        <strain evidence="3">IBT 21917</strain>
    </source>
</reference>
<dbReference type="PANTHER" id="PTHR46023">
    <property type="entry name" value="LIPASE CLASS 3 PROTEIN-LIKE"/>
    <property type="match status" value="1"/>
</dbReference>
<dbReference type="OrthoDB" id="438440at2759"/>
<feature type="domain" description="Fungal lipase-type" evidence="2">
    <location>
        <begin position="285"/>
        <end position="434"/>
    </location>
</feature>
<name>A0A9W9LVX1_9EURO</name>
<proteinExistence type="predicted"/>
<dbReference type="Pfam" id="PF01764">
    <property type="entry name" value="Lipase_3"/>
    <property type="match status" value="1"/>
</dbReference>
<reference evidence="3" key="2">
    <citation type="journal article" date="2023" name="IMA Fungus">
        <title>Comparative genomic study of the Penicillium genus elucidates a diverse pangenome and 15 lateral gene transfer events.</title>
        <authorList>
            <person name="Petersen C."/>
            <person name="Sorensen T."/>
            <person name="Nielsen M.R."/>
            <person name="Sondergaard T.E."/>
            <person name="Sorensen J.L."/>
            <person name="Fitzpatrick D.A."/>
            <person name="Frisvad J.C."/>
            <person name="Nielsen K.L."/>
        </authorList>
    </citation>
    <scope>NUCLEOTIDE SEQUENCE</scope>
    <source>
        <strain evidence="3">IBT 21917</strain>
    </source>
</reference>
<feature type="compositionally biased region" description="Polar residues" evidence="1">
    <location>
        <begin position="42"/>
        <end position="51"/>
    </location>
</feature>
<sequence length="567" mass="62445">MPFGRSDRVKNRHSRQGTGDVPAANHHDPTRQPQYMIPAGAVSTQAIHTTQRPPPVPFQHPHTATASLVRLPPQVSPGSPPPPLPGRVAWNGIPTQQSKPPGLAKWTSYSQLSQSVTDLVSHTTGKANATIMELENLVLQSMTGGKNVRESTTRLLDQVVTSIDIGSFCGKEKELLTACTLPFRSDERKYDRRSQRTGKQKPSGSIDYFSKVYLYANSRMPPNLPPLKFYRATYPLLQLAAQYSRRVYHKPNDKERESYVNSDWLQGTKAMVIKSLPVDDLNTIVFAIRGTQSFMDWAVNVNTAPVAPAGFLDDASNCCHAGFLNVARKMVGPVAARLRALIEEDPGRMSYSLLITGHSAGGAVASLLYLHLLSESPLIVSELTHLRGCFKNIHCVTFGAPPVSLRPLIHTTSTRKSKSMFFAFVNEGDPVTRADKGYFFSLLDLYASPAPGSLWSLLDWRSKPRPIVNWKVPPTTLSNAGRLVLLRARDQPNGRPPVLHPGPGGVPATQPRERIEAFGTTDADLRGIAFGDPLMHLMDLYARRIDALAFEASGGKSRYFMGFNYSK</sequence>
<dbReference type="GO" id="GO:0072330">
    <property type="term" value="P:monocarboxylic acid biosynthetic process"/>
    <property type="evidence" value="ECO:0007669"/>
    <property type="project" value="UniProtKB-ARBA"/>
</dbReference>
<gene>
    <name evidence="3" type="ORF">N7492_003143</name>
</gene>